<dbReference type="AlphaFoldDB" id="A0A2P6PLA5"/>
<name>A0A2P6PLA5_ROSCH</name>
<dbReference type="Proteomes" id="UP000238479">
    <property type="component" value="Chromosome 6"/>
</dbReference>
<accession>A0A2P6PLA5</accession>
<evidence type="ECO:0000313" key="2">
    <source>
        <dbReference type="Proteomes" id="UP000238479"/>
    </source>
</evidence>
<dbReference type="EMBL" id="PDCK01000044">
    <property type="protein sequence ID" value="PRQ22714.1"/>
    <property type="molecule type" value="Genomic_DNA"/>
</dbReference>
<keyword evidence="2" id="KW-1185">Reference proteome</keyword>
<evidence type="ECO:0000313" key="1">
    <source>
        <dbReference type="EMBL" id="PRQ22714.1"/>
    </source>
</evidence>
<protein>
    <submittedName>
        <fullName evidence="1">Uncharacterized protein</fullName>
    </submittedName>
</protein>
<organism evidence="1 2">
    <name type="scientific">Rosa chinensis</name>
    <name type="common">China rose</name>
    <dbReference type="NCBI Taxonomy" id="74649"/>
    <lineage>
        <taxon>Eukaryota</taxon>
        <taxon>Viridiplantae</taxon>
        <taxon>Streptophyta</taxon>
        <taxon>Embryophyta</taxon>
        <taxon>Tracheophyta</taxon>
        <taxon>Spermatophyta</taxon>
        <taxon>Magnoliopsida</taxon>
        <taxon>eudicotyledons</taxon>
        <taxon>Gunneridae</taxon>
        <taxon>Pentapetalae</taxon>
        <taxon>rosids</taxon>
        <taxon>fabids</taxon>
        <taxon>Rosales</taxon>
        <taxon>Rosaceae</taxon>
        <taxon>Rosoideae</taxon>
        <taxon>Rosoideae incertae sedis</taxon>
        <taxon>Rosa</taxon>
    </lineage>
</organism>
<proteinExistence type="predicted"/>
<comment type="caution">
    <text evidence="1">The sequence shown here is derived from an EMBL/GenBank/DDBJ whole genome shotgun (WGS) entry which is preliminary data.</text>
</comment>
<sequence>MPVLYHCSFSELFLAPTKQIIGADGLEVVEKKTVKELNLLDPETDKESIHVQLS</sequence>
<reference evidence="1 2" key="1">
    <citation type="journal article" date="2018" name="Nat. Genet.">
        <title>The Rosa genome provides new insights in the design of modern roses.</title>
        <authorList>
            <person name="Bendahmane M."/>
        </authorList>
    </citation>
    <scope>NUCLEOTIDE SEQUENCE [LARGE SCALE GENOMIC DNA]</scope>
    <source>
        <strain evidence="2">cv. Old Blush</strain>
    </source>
</reference>
<gene>
    <name evidence="1" type="ORF">RchiOBHm_Chr6g0253311</name>
</gene>
<dbReference type="Gramene" id="PRQ22714">
    <property type="protein sequence ID" value="PRQ22714"/>
    <property type="gene ID" value="RchiOBHm_Chr6g0253311"/>
</dbReference>